<proteinExistence type="inferred from homology"/>
<dbReference type="SUPFAM" id="SSF52540">
    <property type="entry name" value="P-loop containing nucleoside triphosphate hydrolases"/>
    <property type="match status" value="1"/>
</dbReference>
<dbReference type="FunFam" id="2.40.30.10:FF:000008">
    <property type="entry name" value="Translation initiation factor IF-2"/>
    <property type="match status" value="1"/>
</dbReference>
<dbReference type="Gene3D" id="3.40.50.10050">
    <property type="entry name" value="Translation initiation factor IF- 2, domain 3"/>
    <property type="match status" value="1"/>
</dbReference>
<feature type="compositionally biased region" description="Basic and acidic residues" evidence="10">
    <location>
        <begin position="76"/>
        <end position="85"/>
    </location>
</feature>
<feature type="compositionally biased region" description="Basic and acidic residues" evidence="10">
    <location>
        <begin position="669"/>
        <end position="688"/>
    </location>
</feature>
<name>A0A1T1CRG7_9SYNE</name>
<keyword evidence="4 8" id="KW-0547">Nucleotide-binding</keyword>
<keyword evidence="13" id="KW-1185">Reference proteome</keyword>
<feature type="compositionally biased region" description="Pro residues" evidence="10">
    <location>
        <begin position="640"/>
        <end position="651"/>
    </location>
</feature>
<evidence type="ECO:0000256" key="10">
    <source>
        <dbReference type="SAM" id="MobiDB-lite"/>
    </source>
</evidence>
<dbReference type="Pfam" id="PF22042">
    <property type="entry name" value="EF-G_D2"/>
    <property type="match status" value="1"/>
</dbReference>
<dbReference type="PRINTS" id="PR00315">
    <property type="entry name" value="ELONGATNFCT"/>
</dbReference>
<keyword evidence="5 8" id="KW-0648">Protein biosynthesis</keyword>
<organism evidence="12 13">
    <name type="scientific">Candidatus Synechococcus spongiarum LMB bulk15M</name>
    <dbReference type="NCBI Taxonomy" id="1943582"/>
    <lineage>
        <taxon>Bacteria</taxon>
        <taxon>Bacillati</taxon>
        <taxon>Cyanobacteriota</taxon>
        <taxon>Cyanophyceae</taxon>
        <taxon>Synechococcales</taxon>
        <taxon>Synechococcaceae</taxon>
        <taxon>Synechococcus</taxon>
    </lineage>
</organism>
<feature type="compositionally biased region" description="Basic and acidic residues" evidence="10">
    <location>
        <begin position="747"/>
        <end position="771"/>
    </location>
</feature>
<feature type="region of interest" description="Disordered" evidence="10">
    <location>
        <begin position="76"/>
        <end position="689"/>
    </location>
</feature>
<dbReference type="InterPro" id="IPR053905">
    <property type="entry name" value="EF-G-like_DII"/>
</dbReference>
<dbReference type="InterPro" id="IPR000795">
    <property type="entry name" value="T_Tr_GTP-bd_dom"/>
</dbReference>
<evidence type="ECO:0000256" key="8">
    <source>
        <dbReference type="HAMAP-Rule" id="MF_00100"/>
    </source>
</evidence>
<dbReference type="CDD" id="cd01887">
    <property type="entry name" value="IF2_eIF5B"/>
    <property type="match status" value="1"/>
</dbReference>
<sequence>MTNSGKVRIYDLSRGLGLSSSRHVLDAAKMCSIPVKSHSSSISEGQAKTIIGQLVAEGHLTKDSAAAYKTGAAQKEKAVGSDKSGRAQPASRQVKPTGKAFTVRLKTKAAPTPRPTPAQASTARKSTPGVVASDDRDQGQATTKAQMALKPSPADQKLHRKPSRPAKDRKAPQRPTAVKDKTADRPATGKTAGKGTATREKTGLTLVKPPSAEPDPSRKPKLVRPTVAPPIAPKPLKTPAAAGENKATRAKPKTSPAVVKSSSTKSGPSRTSRLVRPTVAPPIAPKPPKAAVAGENKATKGKAGPGSVRSPSVVGKPFRPSTVVTKRATVTPQTSSAGSRRHKGANPPDKVASRPTVAKKPPQLMAPPKPAATQSPVVEKSVRRSNSRPSPISSTFTTTPRPAKDQRLRSGGKPAIVPPAKPPLSATPKTPGGPGRPSQTAKAVDQPPRRPAAKPPRSVVASGMPRSRSSALVGRPDGTRSTQSTPQAQPPVRQPQIVARRPSARTGDSGTSQRPGAGGVDASPQQKRQEFVGRLPRPGATGGNSAVRASPAVGERRSKPMTESRSSELAGRPSRRTAGGPPGVSRSGGSSGSERLQGGLPPGVRRPASPSEVLGKEAASGTTATALRPRHEPKTTAESPTPPRRPGPPRSGVPGSRSRTGAGGRPRRHDWDDSARLEQLRRGGDASKQRTKIHIIGIHDEDVNAGEGFASEGTAAVLSASLARPSGKPQGTTEQPAIKVRRRKKTKETARQRQRRRAVELRQAREAKQQRPEMLVVPEGNLTVQELADALGVDSSDIIKSLFFKGISATVTQSLDLSAIEKVAEECGVPVVEDDVEAAAKKTVAMIEDEDLESLSRRPPVVTVMGHVDHGKTSLLDAIRSTRVAAGEAGGITQHIGAYQVEVVHDEKPALITFLDTPGHEAFTAMRARGTKVTDIAVLVVAADDGVRPQTIEAISHARAAEVPIVVAINKMDKEGANPDRVRQELADHGVMSEEWGGDTVMVSVSALKGENIDKLLEMILLVSDVEDLQANPERLARGTVVEAHLDKAKGPVATLLVQNGTLRPGDVIAAGPVPGKIRAMVNDHGERLMEALPSAAVEALGFSEVPTAGDAFEVFEDEKAARAVVSNRVSDARSARLAQQMASRRVSLTALSDQAAEGELKELNLILKTDVQGSLEAILGSLEHLSQEEVQIRVLLSSPGEITETDIDLATASGAVVIGFNTSMASGARRAAEAASVDVRNYDVIYKLLEDVQGAMEGLLEPELVEEPLGWAEVRAVFSVGNGAVAGCYVTEGKLQRNCRLRVHRGSQVLHEGDLDSLRRIKDGVKEVNAGYECGVGVSRFTHWQEGDRLEAFSMVMVKRTLNV</sequence>
<feature type="compositionally biased region" description="Pro residues" evidence="10">
    <location>
        <begin position="279"/>
        <end position="288"/>
    </location>
</feature>
<comment type="similarity">
    <text evidence="1 8 9">Belongs to the TRAFAC class translation factor GTPase superfamily. Classic translation factor GTPase family. IF-2 subfamily.</text>
</comment>
<comment type="caution">
    <text evidence="12">The sequence shown here is derived from an EMBL/GenBank/DDBJ whole genome shotgun (WGS) entry which is preliminary data.</text>
</comment>
<dbReference type="Gene3D" id="1.10.10.2480">
    <property type="match status" value="1"/>
</dbReference>
<dbReference type="PANTHER" id="PTHR43381:SF5">
    <property type="entry name" value="TR-TYPE G DOMAIN-CONTAINING PROTEIN"/>
    <property type="match status" value="1"/>
</dbReference>
<dbReference type="HAMAP" id="MF_00100_B">
    <property type="entry name" value="IF_2_B"/>
    <property type="match status" value="1"/>
</dbReference>
<evidence type="ECO:0000256" key="6">
    <source>
        <dbReference type="ARBA" id="ARBA00023134"/>
    </source>
</evidence>
<dbReference type="NCBIfam" id="TIGR00487">
    <property type="entry name" value="IF-2"/>
    <property type="match status" value="1"/>
</dbReference>
<feature type="binding site" evidence="8">
    <location>
        <begin position="866"/>
        <end position="873"/>
    </location>
    <ligand>
        <name>GTP</name>
        <dbReference type="ChEBI" id="CHEBI:37565"/>
    </ligand>
</feature>
<protein>
    <recommendedName>
        <fullName evidence="2 8">Translation initiation factor IF-2</fullName>
    </recommendedName>
</protein>
<dbReference type="Pfam" id="PF04760">
    <property type="entry name" value="IF2_N"/>
    <property type="match status" value="1"/>
</dbReference>
<feature type="compositionally biased region" description="Basic and acidic residues" evidence="10">
    <location>
        <begin position="165"/>
        <end position="184"/>
    </location>
</feature>
<dbReference type="Gene3D" id="2.40.30.10">
    <property type="entry name" value="Translation factors"/>
    <property type="match status" value="2"/>
</dbReference>
<keyword evidence="8" id="KW-0963">Cytoplasm</keyword>
<dbReference type="FunFam" id="3.40.50.300:FF:000019">
    <property type="entry name" value="Translation initiation factor IF-2"/>
    <property type="match status" value="1"/>
</dbReference>
<feature type="region of interest" description="Disordered" evidence="10">
    <location>
        <begin position="722"/>
        <end position="771"/>
    </location>
</feature>
<dbReference type="InterPro" id="IPR044145">
    <property type="entry name" value="IF2_II"/>
</dbReference>
<comment type="caution">
    <text evidence="8">Lacks conserved residue(s) required for the propagation of feature annotation.</text>
</comment>
<keyword evidence="6 8" id="KW-0342">GTP-binding</keyword>
<evidence type="ECO:0000256" key="2">
    <source>
        <dbReference type="ARBA" id="ARBA00020675"/>
    </source>
</evidence>
<feature type="domain" description="Tr-type G" evidence="11">
    <location>
        <begin position="857"/>
        <end position="1034"/>
    </location>
</feature>
<dbReference type="InterPro" id="IPR027417">
    <property type="entry name" value="P-loop_NTPase"/>
</dbReference>
<evidence type="ECO:0000256" key="9">
    <source>
        <dbReference type="RuleBase" id="RU000644"/>
    </source>
</evidence>
<evidence type="ECO:0000313" key="12">
    <source>
        <dbReference type="EMBL" id="OOV31124.1"/>
    </source>
</evidence>
<dbReference type="EMBL" id="MWLD01000063">
    <property type="protein sequence ID" value="OOV31124.1"/>
    <property type="molecule type" value="Genomic_DNA"/>
</dbReference>
<feature type="compositionally biased region" description="Low complexity" evidence="10">
    <location>
        <begin position="260"/>
        <end position="272"/>
    </location>
</feature>
<dbReference type="GO" id="GO:0005829">
    <property type="term" value="C:cytosol"/>
    <property type="evidence" value="ECO:0007669"/>
    <property type="project" value="TreeGrafter"/>
</dbReference>
<evidence type="ECO:0000256" key="4">
    <source>
        <dbReference type="ARBA" id="ARBA00022741"/>
    </source>
</evidence>
<evidence type="ECO:0000256" key="1">
    <source>
        <dbReference type="ARBA" id="ARBA00007733"/>
    </source>
</evidence>
<feature type="binding site" evidence="8">
    <location>
        <begin position="916"/>
        <end position="920"/>
    </location>
    <ligand>
        <name>GTP</name>
        <dbReference type="ChEBI" id="CHEBI:37565"/>
    </ligand>
</feature>
<comment type="subcellular location">
    <subcellularLocation>
        <location evidence="8">Cytoplasm</location>
    </subcellularLocation>
</comment>
<feature type="compositionally biased region" description="Low complexity" evidence="10">
    <location>
        <begin position="583"/>
        <end position="599"/>
    </location>
</feature>
<dbReference type="NCBIfam" id="TIGR00231">
    <property type="entry name" value="small_GTP"/>
    <property type="match status" value="1"/>
</dbReference>
<evidence type="ECO:0000256" key="5">
    <source>
        <dbReference type="ARBA" id="ARBA00022917"/>
    </source>
</evidence>
<dbReference type="InterPro" id="IPR015760">
    <property type="entry name" value="TIF_IF2"/>
</dbReference>
<dbReference type="PROSITE" id="PS01176">
    <property type="entry name" value="IF2"/>
    <property type="match status" value="1"/>
</dbReference>
<dbReference type="FunFam" id="2.40.30.10:FF:000007">
    <property type="entry name" value="Translation initiation factor IF-2"/>
    <property type="match status" value="1"/>
</dbReference>
<dbReference type="Proteomes" id="UP000242636">
    <property type="component" value="Unassembled WGS sequence"/>
</dbReference>
<reference evidence="12 13" key="1">
    <citation type="submission" date="2017-02" db="EMBL/GenBank/DDBJ databases">
        <title>Draft Genome Sequences of 'Candidatus Synechococcus spongiarum', Cyanobacterial Symbionts of the Mediterranean Sponge Aplysina aerophoba from two locations.</title>
        <authorList>
            <person name="Slaby B.M."/>
            <person name="Hentschel U."/>
        </authorList>
    </citation>
    <scope>NUCLEOTIDE SEQUENCE [LARGE SCALE GENOMIC DNA]</scope>
    <source>
        <strain evidence="12">LMB bulk15M</strain>
    </source>
</reference>
<feature type="compositionally biased region" description="Polar residues" evidence="10">
    <location>
        <begin position="322"/>
        <end position="338"/>
    </location>
</feature>
<feature type="binding site" evidence="8">
    <location>
        <begin position="970"/>
        <end position="973"/>
    </location>
    <ligand>
        <name>GTP</name>
        <dbReference type="ChEBI" id="CHEBI:37565"/>
    </ligand>
</feature>
<evidence type="ECO:0000256" key="7">
    <source>
        <dbReference type="ARBA" id="ARBA00025162"/>
    </source>
</evidence>
<dbReference type="InterPro" id="IPR005225">
    <property type="entry name" value="Small_GTP-bd"/>
</dbReference>
<evidence type="ECO:0000259" key="11">
    <source>
        <dbReference type="PROSITE" id="PS51722"/>
    </source>
</evidence>
<keyword evidence="3 8" id="KW-0396">Initiation factor</keyword>
<dbReference type="GO" id="GO:0003924">
    <property type="term" value="F:GTPase activity"/>
    <property type="evidence" value="ECO:0007669"/>
    <property type="project" value="UniProtKB-UniRule"/>
</dbReference>
<dbReference type="SUPFAM" id="SSF52156">
    <property type="entry name" value="Initiation factor IF2/eIF5b, domain 3"/>
    <property type="match status" value="1"/>
</dbReference>
<dbReference type="InterPro" id="IPR023115">
    <property type="entry name" value="TIF_IF2_dom3"/>
</dbReference>
<dbReference type="InterPro" id="IPR036925">
    <property type="entry name" value="TIF_IF2_dom3_sf"/>
</dbReference>
<dbReference type="GO" id="GO:0005525">
    <property type="term" value="F:GTP binding"/>
    <property type="evidence" value="ECO:0007669"/>
    <property type="project" value="UniProtKB-KW"/>
</dbReference>
<dbReference type="FunFam" id="3.40.50.10050:FF:000001">
    <property type="entry name" value="Translation initiation factor IF-2"/>
    <property type="match status" value="1"/>
</dbReference>
<dbReference type="PANTHER" id="PTHR43381">
    <property type="entry name" value="TRANSLATION INITIATION FACTOR IF-2-RELATED"/>
    <property type="match status" value="1"/>
</dbReference>
<dbReference type="Pfam" id="PF11987">
    <property type="entry name" value="IF-2"/>
    <property type="match status" value="1"/>
</dbReference>
<dbReference type="CDD" id="cd03692">
    <property type="entry name" value="mtIF2_IVc"/>
    <property type="match status" value="1"/>
</dbReference>
<dbReference type="GO" id="GO:0003743">
    <property type="term" value="F:translation initiation factor activity"/>
    <property type="evidence" value="ECO:0007669"/>
    <property type="project" value="UniProtKB-UniRule"/>
</dbReference>
<dbReference type="CDD" id="cd03702">
    <property type="entry name" value="IF2_mtIF2_II"/>
    <property type="match status" value="1"/>
</dbReference>
<accession>A0A1T1CRG7</accession>
<gene>
    <name evidence="8" type="primary">infB</name>
    <name evidence="12" type="ORF">BV61_05305</name>
</gene>
<feature type="compositionally biased region" description="Basic and acidic residues" evidence="10">
    <location>
        <begin position="554"/>
        <end position="566"/>
    </location>
</feature>
<evidence type="ECO:0000256" key="3">
    <source>
        <dbReference type="ARBA" id="ARBA00022540"/>
    </source>
</evidence>
<dbReference type="SUPFAM" id="SSF50447">
    <property type="entry name" value="Translation proteins"/>
    <property type="match status" value="2"/>
</dbReference>
<dbReference type="Pfam" id="PF00009">
    <property type="entry name" value="GTP_EFTU"/>
    <property type="match status" value="1"/>
</dbReference>
<dbReference type="InterPro" id="IPR000178">
    <property type="entry name" value="TF_IF2_bacterial-like"/>
</dbReference>
<feature type="compositionally biased region" description="Low complexity" evidence="10">
    <location>
        <begin position="387"/>
        <end position="401"/>
    </location>
</feature>
<dbReference type="PROSITE" id="PS51722">
    <property type="entry name" value="G_TR_2"/>
    <property type="match status" value="1"/>
</dbReference>
<dbReference type="InterPro" id="IPR009000">
    <property type="entry name" value="Transl_B-barrel_sf"/>
</dbReference>
<dbReference type="Gene3D" id="3.40.50.300">
    <property type="entry name" value="P-loop containing nucleotide triphosphate hydrolases"/>
    <property type="match status" value="1"/>
</dbReference>
<comment type="function">
    <text evidence="7 8 9">One of the essential components for the initiation of protein synthesis. Protects formylmethionyl-tRNA from spontaneous hydrolysis and promotes its binding to the 30S ribosomal subunits. Also involved in the hydrolysis of GTP during the formation of the 70S ribosomal complex.</text>
</comment>
<evidence type="ECO:0000313" key="13">
    <source>
        <dbReference type="Proteomes" id="UP000242636"/>
    </source>
</evidence>
<dbReference type="InterPro" id="IPR006847">
    <property type="entry name" value="IF2_N"/>
</dbReference>